<protein>
    <submittedName>
        <fullName evidence="6">OmpA family protein</fullName>
    </submittedName>
</protein>
<dbReference type="InterPro" id="IPR006664">
    <property type="entry name" value="OMP_bac"/>
</dbReference>
<dbReference type="PROSITE" id="PS51257">
    <property type="entry name" value="PROKAR_LIPOPROTEIN"/>
    <property type="match status" value="1"/>
</dbReference>
<dbReference type="Pfam" id="PF00691">
    <property type="entry name" value="OmpA"/>
    <property type="match status" value="1"/>
</dbReference>
<dbReference type="SUPFAM" id="SSF103088">
    <property type="entry name" value="OmpA-like"/>
    <property type="match status" value="1"/>
</dbReference>
<dbReference type="Proteomes" id="UP000268016">
    <property type="component" value="Unassembled WGS sequence"/>
</dbReference>
<sequence length="219" mass="22619">MTHKTPFIVTAAAALALAGCTPPDPTGPDRNQTRDGAVVGAALGAIVGAATAGDDPRTRREAAVTGALLGGAAGAAVGYSLDRQEAELRAALGDRVLIRNTGSNLVVTLPQDILFDTDSATLTGALQSDLRALAQNLNAYPGTTITVIGHTDNVGAADYNQNLSRRRAQAVTSVLISSGVAPERIRTLGQGESAPIADNLTPEGRRQNRRVEIIINPPR</sequence>
<comment type="subcellular location">
    <subcellularLocation>
        <location evidence="1">Cell outer membrane</location>
    </subcellularLocation>
</comment>
<dbReference type="PANTHER" id="PTHR30329:SF21">
    <property type="entry name" value="LIPOPROTEIN YIAD-RELATED"/>
    <property type="match status" value="1"/>
</dbReference>
<dbReference type="Pfam" id="PF13488">
    <property type="entry name" value="Gly-zipper_Omp"/>
    <property type="match status" value="1"/>
</dbReference>
<reference evidence="6 7" key="1">
    <citation type="submission" date="2018-10" db="EMBL/GenBank/DDBJ databases">
        <title>Histidinibacterium lentulum gen. nov., sp. nov., a marine bacterium from the culture broth of Picochlorum sp. 122.</title>
        <authorList>
            <person name="Wang G."/>
        </authorList>
    </citation>
    <scope>NUCLEOTIDE SEQUENCE [LARGE SCALE GENOMIC DNA]</scope>
    <source>
        <strain evidence="6 7">B17</strain>
    </source>
</reference>
<name>A0A3N2QVX0_9RHOB</name>
<organism evidence="6 7">
    <name type="scientific">Histidinibacterium lentulum</name>
    <dbReference type="NCBI Taxonomy" id="2480588"/>
    <lineage>
        <taxon>Bacteria</taxon>
        <taxon>Pseudomonadati</taxon>
        <taxon>Pseudomonadota</taxon>
        <taxon>Alphaproteobacteria</taxon>
        <taxon>Rhodobacterales</taxon>
        <taxon>Paracoccaceae</taxon>
        <taxon>Histidinibacterium</taxon>
    </lineage>
</organism>
<dbReference type="GO" id="GO:0009279">
    <property type="term" value="C:cell outer membrane"/>
    <property type="evidence" value="ECO:0007669"/>
    <property type="project" value="UniProtKB-SubCell"/>
</dbReference>
<dbReference type="EMBL" id="RDRB01000007">
    <property type="protein sequence ID" value="ROT99374.1"/>
    <property type="molecule type" value="Genomic_DNA"/>
</dbReference>
<keyword evidence="3" id="KW-0998">Cell outer membrane</keyword>
<evidence type="ECO:0000313" key="7">
    <source>
        <dbReference type="Proteomes" id="UP000268016"/>
    </source>
</evidence>
<keyword evidence="7" id="KW-1185">Reference proteome</keyword>
<evidence type="ECO:0000256" key="2">
    <source>
        <dbReference type="ARBA" id="ARBA00023136"/>
    </source>
</evidence>
<evidence type="ECO:0000256" key="4">
    <source>
        <dbReference type="PROSITE-ProRule" id="PRU00473"/>
    </source>
</evidence>
<dbReference type="PRINTS" id="PR01023">
    <property type="entry name" value="NAFLGMOTY"/>
</dbReference>
<dbReference type="CDD" id="cd07185">
    <property type="entry name" value="OmpA_C-like"/>
    <property type="match status" value="1"/>
</dbReference>
<evidence type="ECO:0000256" key="3">
    <source>
        <dbReference type="ARBA" id="ARBA00023237"/>
    </source>
</evidence>
<comment type="caution">
    <text evidence="6">The sequence shown here is derived from an EMBL/GenBank/DDBJ whole genome shotgun (WGS) entry which is preliminary data.</text>
</comment>
<dbReference type="OrthoDB" id="9782229at2"/>
<dbReference type="RefSeq" id="WP_123642969.1">
    <property type="nucleotide sequence ID" value="NZ_ML119087.1"/>
</dbReference>
<evidence type="ECO:0000256" key="1">
    <source>
        <dbReference type="ARBA" id="ARBA00004442"/>
    </source>
</evidence>
<evidence type="ECO:0000259" key="5">
    <source>
        <dbReference type="PROSITE" id="PS51123"/>
    </source>
</evidence>
<proteinExistence type="predicted"/>
<dbReference type="PRINTS" id="PR01021">
    <property type="entry name" value="OMPADOMAIN"/>
</dbReference>
<feature type="domain" description="OmpA-like" evidence="5">
    <location>
        <begin position="102"/>
        <end position="219"/>
    </location>
</feature>
<dbReference type="AlphaFoldDB" id="A0A3N2QVX0"/>
<dbReference type="PANTHER" id="PTHR30329">
    <property type="entry name" value="STATOR ELEMENT OF FLAGELLAR MOTOR COMPLEX"/>
    <property type="match status" value="1"/>
</dbReference>
<dbReference type="InterPro" id="IPR006665">
    <property type="entry name" value="OmpA-like"/>
</dbReference>
<dbReference type="InterPro" id="IPR039567">
    <property type="entry name" value="Gly-zipper"/>
</dbReference>
<dbReference type="InterPro" id="IPR050330">
    <property type="entry name" value="Bact_OuterMem_StrucFunc"/>
</dbReference>
<dbReference type="PROSITE" id="PS51123">
    <property type="entry name" value="OMPA_2"/>
    <property type="match status" value="1"/>
</dbReference>
<dbReference type="InterPro" id="IPR036737">
    <property type="entry name" value="OmpA-like_sf"/>
</dbReference>
<keyword evidence="2 4" id="KW-0472">Membrane</keyword>
<accession>A0A3N2QVX0</accession>
<evidence type="ECO:0000313" key="6">
    <source>
        <dbReference type="EMBL" id="ROT99374.1"/>
    </source>
</evidence>
<gene>
    <name evidence="6" type="ORF">EAT49_14235</name>
</gene>
<dbReference type="Gene3D" id="3.30.1330.60">
    <property type="entry name" value="OmpA-like domain"/>
    <property type="match status" value="1"/>
</dbReference>